<dbReference type="GO" id="GO:0022857">
    <property type="term" value="F:transmembrane transporter activity"/>
    <property type="evidence" value="ECO:0007669"/>
    <property type="project" value="InterPro"/>
</dbReference>
<keyword evidence="1" id="KW-0472">Membrane</keyword>
<dbReference type="STRING" id="1291052.FC18_GL000529"/>
<evidence type="ECO:0000256" key="1">
    <source>
        <dbReference type="SAM" id="Phobius"/>
    </source>
</evidence>
<feature type="transmembrane region" description="Helical" evidence="1">
    <location>
        <begin position="95"/>
        <end position="119"/>
    </location>
</feature>
<dbReference type="PATRIC" id="fig|1291052.5.peg.540"/>
<feature type="transmembrane region" description="Helical" evidence="1">
    <location>
        <begin position="6"/>
        <end position="27"/>
    </location>
</feature>
<keyword evidence="1" id="KW-1133">Transmembrane helix</keyword>
<proteinExistence type="predicted"/>
<evidence type="ECO:0000313" key="2">
    <source>
        <dbReference type="EMBL" id="KRM54310.1"/>
    </source>
</evidence>
<keyword evidence="1" id="KW-0812">Transmembrane</keyword>
<comment type="caution">
    <text evidence="2">The sequence shown here is derived from an EMBL/GenBank/DDBJ whole genome shotgun (WGS) entry which is preliminary data.</text>
</comment>
<keyword evidence="3" id="KW-1185">Reference proteome</keyword>
<protein>
    <submittedName>
        <fullName evidence="2">Membrane protein</fullName>
    </submittedName>
</protein>
<sequence>MIGYISFGGVSITTIHLTVIIGAVMLGTSGGAELGLIWGITSLIVAFTRPADPLSLLLFHNPIIAIVPRLMTGVVAGLIFNQIRPGMRTGTVGTIKMIFAGIAGALTNTLLVIAFTWLFYASKAATLVGNGASSANLGWIMIAMLGVNAIAEAIAAGIVTPLLGQALVRFRRD</sequence>
<dbReference type="Pfam" id="PF12822">
    <property type="entry name" value="ECF_trnsprt"/>
    <property type="match status" value="1"/>
</dbReference>
<feature type="transmembrane region" description="Helical" evidence="1">
    <location>
        <begin position="34"/>
        <end position="51"/>
    </location>
</feature>
<dbReference type="AlphaFoldDB" id="A0A0R1ZRL3"/>
<dbReference type="EMBL" id="AYYO01000056">
    <property type="protein sequence ID" value="KRM54310.1"/>
    <property type="molecule type" value="Genomic_DNA"/>
</dbReference>
<evidence type="ECO:0000313" key="3">
    <source>
        <dbReference type="Proteomes" id="UP000051679"/>
    </source>
</evidence>
<reference evidence="2 3" key="1">
    <citation type="journal article" date="2015" name="Genome Announc.">
        <title>Expanding the biotechnology potential of lactobacilli through comparative genomics of 213 strains and associated genera.</title>
        <authorList>
            <person name="Sun Z."/>
            <person name="Harris H.M."/>
            <person name="McCann A."/>
            <person name="Guo C."/>
            <person name="Argimon S."/>
            <person name="Zhang W."/>
            <person name="Yang X."/>
            <person name="Jeffery I.B."/>
            <person name="Cooney J.C."/>
            <person name="Kagawa T.F."/>
            <person name="Liu W."/>
            <person name="Song Y."/>
            <person name="Salvetti E."/>
            <person name="Wrobel A."/>
            <person name="Rasinkangas P."/>
            <person name="Parkhill J."/>
            <person name="Rea M.C."/>
            <person name="O'Sullivan O."/>
            <person name="Ritari J."/>
            <person name="Douillard F.P."/>
            <person name="Paul Ross R."/>
            <person name="Yang R."/>
            <person name="Briner A.E."/>
            <person name="Felis G.E."/>
            <person name="de Vos W.M."/>
            <person name="Barrangou R."/>
            <person name="Klaenhammer T.R."/>
            <person name="Caufield P.W."/>
            <person name="Cui Y."/>
            <person name="Zhang H."/>
            <person name="O'Toole P.W."/>
        </authorList>
    </citation>
    <scope>NUCLEOTIDE SEQUENCE [LARGE SCALE GENOMIC DNA]</scope>
    <source>
        <strain evidence="2 3">DSM 20505</strain>
    </source>
</reference>
<dbReference type="InterPro" id="IPR024529">
    <property type="entry name" value="ECF_trnsprt_substrate-spec"/>
</dbReference>
<dbReference type="Gene3D" id="1.10.1760.20">
    <property type="match status" value="1"/>
</dbReference>
<organism evidence="2 3">
    <name type="scientific">Lacticaseibacillus sharpeae JCM 1186 = DSM 20505</name>
    <dbReference type="NCBI Taxonomy" id="1291052"/>
    <lineage>
        <taxon>Bacteria</taxon>
        <taxon>Bacillati</taxon>
        <taxon>Bacillota</taxon>
        <taxon>Bacilli</taxon>
        <taxon>Lactobacillales</taxon>
        <taxon>Lactobacillaceae</taxon>
        <taxon>Lacticaseibacillus</taxon>
    </lineage>
</organism>
<feature type="transmembrane region" description="Helical" evidence="1">
    <location>
        <begin position="63"/>
        <end position="83"/>
    </location>
</feature>
<feature type="transmembrane region" description="Helical" evidence="1">
    <location>
        <begin position="139"/>
        <end position="163"/>
    </location>
</feature>
<accession>A0A0R1ZRL3</accession>
<dbReference type="Proteomes" id="UP000051679">
    <property type="component" value="Unassembled WGS sequence"/>
</dbReference>
<gene>
    <name evidence="2" type="ORF">FC18_GL000529</name>
</gene>
<name>A0A0R1ZRL3_9LACO</name>